<evidence type="ECO:0000256" key="5">
    <source>
        <dbReference type="ARBA" id="ARBA00022679"/>
    </source>
</evidence>
<accession>A0A922CJZ2</accession>
<evidence type="ECO:0000256" key="3">
    <source>
        <dbReference type="ARBA" id="ARBA00008919"/>
    </source>
</evidence>
<evidence type="ECO:0000256" key="4">
    <source>
        <dbReference type="ARBA" id="ARBA00022676"/>
    </source>
</evidence>
<proteinExistence type="inferred from homology"/>
<keyword evidence="9 12" id="KW-0333">Golgi apparatus</keyword>
<feature type="transmembrane region" description="Helical" evidence="12">
    <location>
        <begin position="18"/>
        <end position="37"/>
    </location>
</feature>
<dbReference type="AlphaFoldDB" id="A0A922CJZ2"/>
<keyword evidence="4 12" id="KW-0328">Glycosyltransferase</keyword>
<evidence type="ECO:0000256" key="9">
    <source>
        <dbReference type="ARBA" id="ARBA00023034"/>
    </source>
</evidence>
<keyword evidence="10 12" id="KW-0472">Membrane</keyword>
<dbReference type="InterPro" id="IPR038577">
    <property type="entry name" value="GT10-like_C_sf"/>
</dbReference>
<evidence type="ECO:0000256" key="11">
    <source>
        <dbReference type="ARBA" id="ARBA00023180"/>
    </source>
</evidence>
<keyword evidence="6 12" id="KW-0812">Transmembrane</keyword>
<comment type="pathway">
    <text evidence="2">Protein modification; protein glycosylation.</text>
</comment>
<keyword evidence="11" id="KW-0325">Glycoprotein</keyword>
<dbReference type="InterPro" id="IPR031481">
    <property type="entry name" value="Glyco_tran_10_N"/>
</dbReference>
<dbReference type="EC" id="2.4.1.-" evidence="12"/>
<evidence type="ECO:0000256" key="12">
    <source>
        <dbReference type="RuleBase" id="RU003832"/>
    </source>
</evidence>
<evidence type="ECO:0000256" key="6">
    <source>
        <dbReference type="ARBA" id="ARBA00022692"/>
    </source>
</evidence>
<organism evidence="15 16">
    <name type="scientific">Manduca sexta</name>
    <name type="common">Tobacco hawkmoth</name>
    <name type="synonym">Tobacco hornworm</name>
    <dbReference type="NCBI Taxonomy" id="7130"/>
    <lineage>
        <taxon>Eukaryota</taxon>
        <taxon>Metazoa</taxon>
        <taxon>Ecdysozoa</taxon>
        <taxon>Arthropoda</taxon>
        <taxon>Hexapoda</taxon>
        <taxon>Insecta</taxon>
        <taxon>Pterygota</taxon>
        <taxon>Neoptera</taxon>
        <taxon>Endopterygota</taxon>
        <taxon>Lepidoptera</taxon>
        <taxon>Glossata</taxon>
        <taxon>Ditrysia</taxon>
        <taxon>Bombycoidea</taxon>
        <taxon>Sphingidae</taxon>
        <taxon>Sphinginae</taxon>
        <taxon>Sphingini</taxon>
        <taxon>Manduca</taxon>
    </lineage>
</organism>
<evidence type="ECO:0000256" key="10">
    <source>
        <dbReference type="ARBA" id="ARBA00023136"/>
    </source>
</evidence>
<dbReference type="GO" id="GO:0008417">
    <property type="term" value="F:fucosyltransferase activity"/>
    <property type="evidence" value="ECO:0007669"/>
    <property type="project" value="InterPro"/>
</dbReference>
<dbReference type="Pfam" id="PF00852">
    <property type="entry name" value="Glyco_transf_10"/>
    <property type="match status" value="1"/>
</dbReference>
<evidence type="ECO:0000256" key="2">
    <source>
        <dbReference type="ARBA" id="ARBA00004922"/>
    </source>
</evidence>
<protein>
    <recommendedName>
        <fullName evidence="12">Fucosyltransferase</fullName>
        <ecNumber evidence="12">2.4.1.-</ecNumber>
    </recommendedName>
</protein>
<evidence type="ECO:0000313" key="15">
    <source>
        <dbReference type="EMBL" id="KAG6448927.1"/>
    </source>
</evidence>
<name>A0A922CJZ2_MANSE</name>
<dbReference type="PANTHER" id="PTHR48438:SF1">
    <property type="entry name" value="ALPHA-(1,3)-FUCOSYLTRANSFERASE C-RELATED"/>
    <property type="match status" value="1"/>
</dbReference>
<keyword evidence="8 12" id="KW-1133">Transmembrane helix</keyword>
<reference evidence="15" key="1">
    <citation type="journal article" date="2016" name="Insect Biochem. Mol. Biol.">
        <title>Multifaceted biological insights from a draft genome sequence of the tobacco hornworm moth, Manduca sexta.</title>
        <authorList>
            <person name="Kanost M.R."/>
            <person name="Arrese E.L."/>
            <person name="Cao X."/>
            <person name="Chen Y.R."/>
            <person name="Chellapilla S."/>
            <person name="Goldsmith M.R."/>
            <person name="Grosse-Wilde E."/>
            <person name="Heckel D.G."/>
            <person name="Herndon N."/>
            <person name="Jiang H."/>
            <person name="Papanicolaou A."/>
            <person name="Qu J."/>
            <person name="Soulages J.L."/>
            <person name="Vogel H."/>
            <person name="Walters J."/>
            <person name="Waterhouse R.M."/>
            <person name="Ahn S.J."/>
            <person name="Almeida F.C."/>
            <person name="An C."/>
            <person name="Aqrawi P."/>
            <person name="Bretschneider A."/>
            <person name="Bryant W.B."/>
            <person name="Bucks S."/>
            <person name="Chao H."/>
            <person name="Chevignon G."/>
            <person name="Christen J.M."/>
            <person name="Clarke D.F."/>
            <person name="Dittmer N.T."/>
            <person name="Ferguson L.C.F."/>
            <person name="Garavelou S."/>
            <person name="Gordon K.H.J."/>
            <person name="Gunaratna R.T."/>
            <person name="Han Y."/>
            <person name="Hauser F."/>
            <person name="He Y."/>
            <person name="Heidel-Fischer H."/>
            <person name="Hirsh A."/>
            <person name="Hu Y."/>
            <person name="Jiang H."/>
            <person name="Kalra D."/>
            <person name="Klinner C."/>
            <person name="Konig C."/>
            <person name="Kovar C."/>
            <person name="Kroll A.R."/>
            <person name="Kuwar S.S."/>
            <person name="Lee S.L."/>
            <person name="Lehman R."/>
            <person name="Li K."/>
            <person name="Li Z."/>
            <person name="Liang H."/>
            <person name="Lovelace S."/>
            <person name="Lu Z."/>
            <person name="Mansfield J.H."/>
            <person name="McCulloch K.J."/>
            <person name="Mathew T."/>
            <person name="Morton B."/>
            <person name="Muzny D.M."/>
            <person name="Neunemann D."/>
            <person name="Ongeri F."/>
            <person name="Pauchet Y."/>
            <person name="Pu L.L."/>
            <person name="Pyrousis I."/>
            <person name="Rao X.J."/>
            <person name="Redding A."/>
            <person name="Roesel C."/>
            <person name="Sanchez-Gracia A."/>
            <person name="Schaack S."/>
            <person name="Shukla A."/>
            <person name="Tetreau G."/>
            <person name="Wang Y."/>
            <person name="Xiong G.H."/>
            <person name="Traut W."/>
            <person name="Walsh T.K."/>
            <person name="Worley K.C."/>
            <person name="Wu D."/>
            <person name="Wu W."/>
            <person name="Wu Y.Q."/>
            <person name="Zhang X."/>
            <person name="Zou Z."/>
            <person name="Zucker H."/>
            <person name="Briscoe A.D."/>
            <person name="Burmester T."/>
            <person name="Clem R.J."/>
            <person name="Feyereisen R."/>
            <person name="Grimmelikhuijzen C.J.P."/>
            <person name="Hamodrakas S.J."/>
            <person name="Hansson B.S."/>
            <person name="Huguet E."/>
            <person name="Jermiin L.S."/>
            <person name="Lan Q."/>
            <person name="Lehman H.K."/>
            <person name="Lorenzen M."/>
            <person name="Merzendorfer H."/>
            <person name="Michalopoulos I."/>
            <person name="Morton D.B."/>
            <person name="Muthukrishnan S."/>
            <person name="Oakeshott J.G."/>
            <person name="Palmer W."/>
            <person name="Park Y."/>
            <person name="Passarelli A.L."/>
            <person name="Rozas J."/>
            <person name="Schwartz L.M."/>
            <person name="Smith W."/>
            <person name="Southgate A."/>
            <person name="Vilcinskas A."/>
            <person name="Vogt R."/>
            <person name="Wang P."/>
            <person name="Werren J."/>
            <person name="Yu X.Q."/>
            <person name="Zhou J.J."/>
            <person name="Brown S.J."/>
            <person name="Scherer S.E."/>
            <person name="Richards S."/>
            <person name="Blissard G.W."/>
        </authorList>
    </citation>
    <scope>NUCLEOTIDE SEQUENCE</scope>
</reference>
<dbReference type="GO" id="GO:0032580">
    <property type="term" value="C:Golgi cisterna membrane"/>
    <property type="evidence" value="ECO:0007669"/>
    <property type="project" value="UniProtKB-SubCell"/>
</dbReference>
<reference evidence="15" key="2">
    <citation type="submission" date="2020-12" db="EMBL/GenBank/DDBJ databases">
        <authorList>
            <person name="Kanost M."/>
        </authorList>
    </citation>
    <scope>NUCLEOTIDE SEQUENCE</scope>
</reference>
<comment type="subcellular location">
    <subcellularLocation>
        <location evidence="1 12">Golgi apparatus</location>
        <location evidence="1 12">Golgi stack membrane</location>
        <topology evidence="1 12">Single-pass type II membrane protein</topology>
    </subcellularLocation>
</comment>
<evidence type="ECO:0000256" key="7">
    <source>
        <dbReference type="ARBA" id="ARBA00022968"/>
    </source>
</evidence>
<evidence type="ECO:0000259" key="14">
    <source>
        <dbReference type="Pfam" id="PF17039"/>
    </source>
</evidence>
<dbReference type="EMBL" id="JH668364">
    <property type="protein sequence ID" value="KAG6448927.1"/>
    <property type="molecule type" value="Genomic_DNA"/>
</dbReference>
<comment type="caution">
    <text evidence="15">The sequence shown here is derived from an EMBL/GenBank/DDBJ whole genome shotgun (WGS) entry which is preliminary data.</text>
</comment>
<gene>
    <name evidence="15" type="ORF">O3G_MSEX005766</name>
</gene>
<evidence type="ECO:0000256" key="1">
    <source>
        <dbReference type="ARBA" id="ARBA00004447"/>
    </source>
</evidence>
<keyword evidence="5 12" id="KW-0808">Transferase</keyword>
<feature type="domain" description="Fucosyltransferase C-terminal" evidence="13">
    <location>
        <begin position="212"/>
        <end position="381"/>
    </location>
</feature>
<sequence>MLDYIKLLLKSKWSVKNIILLILTVSVCVFIHVLIMHDLVKFVDSVSSAISFNNRQIEKQEIFKSPKYILLWYGSALVSPSEGNAVLKHLHCPVTDCIFTTNKHLLGNISNFNAIVFNENFLKSKHVIKPKVRLNSQIYTLNTVESAHNYPACELFLDDFFNWTFTYRLASDIVWSYITVTDVEGHIIAPSKSVVWRHSSAPVKPEIRSILAGKTKAAAWLVSNCNADSLRDEYVTRLQEHLFHFSLAIDIYGSCTGTKCTRGDCEEMVKEQYYFYMAFENSFAEDYVTEKVLHGYNNYAVPIVYGGANYSRFLPPGSYINAREMHPYRLALKIRQVISNRNLFMSYFTWTNLYKVTTSEVKVQHPLCHFCEALHSNRVQKAPAMKNFRFWWNGLNGMKWCLSNEYWSERNKMIIDSKDVYPLY</sequence>
<feature type="domain" description="Fucosyltransferase N-terminal" evidence="14">
    <location>
        <begin position="65"/>
        <end position="177"/>
    </location>
</feature>
<evidence type="ECO:0000259" key="13">
    <source>
        <dbReference type="Pfam" id="PF00852"/>
    </source>
</evidence>
<dbReference type="InterPro" id="IPR001503">
    <property type="entry name" value="Glyco_trans_10"/>
</dbReference>
<comment type="similarity">
    <text evidence="3 12">Belongs to the glycosyltransferase 10 family.</text>
</comment>
<dbReference type="PANTHER" id="PTHR48438">
    <property type="entry name" value="ALPHA-(1,3)-FUCOSYLTRANSFERASE C-RELATED"/>
    <property type="match status" value="1"/>
</dbReference>
<dbReference type="Gene3D" id="3.40.50.11660">
    <property type="entry name" value="Glycosyl transferase family 10, C-terminal domain"/>
    <property type="match status" value="1"/>
</dbReference>
<dbReference type="Pfam" id="PF17039">
    <property type="entry name" value="Glyco_tran_10_N"/>
    <property type="match status" value="1"/>
</dbReference>
<keyword evidence="7" id="KW-0735">Signal-anchor</keyword>
<dbReference type="Proteomes" id="UP000791440">
    <property type="component" value="Unassembled WGS sequence"/>
</dbReference>
<evidence type="ECO:0000256" key="8">
    <source>
        <dbReference type="ARBA" id="ARBA00022989"/>
    </source>
</evidence>
<evidence type="ECO:0000313" key="16">
    <source>
        <dbReference type="Proteomes" id="UP000791440"/>
    </source>
</evidence>
<keyword evidence="16" id="KW-1185">Reference proteome</keyword>
<dbReference type="SUPFAM" id="SSF53756">
    <property type="entry name" value="UDP-Glycosyltransferase/glycogen phosphorylase"/>
    <property type="match status" value="1"/>
</dbReference>
<dbReference type="InterPro" id="IPR055270">
    <property type="entry name" value="Glyco_tran_10_C"/>
</dbReference>